<dbReference type="CDD" id="cd19963">
    <property type="entry name" value="PBP1_BMP-like"/>
    <property type="match status" value="1"/>
</dbReference>
<dbReference type="InterPro" id="IPR052910">
    <property type="entry name" value="ABC-Purine-Binding"/>
</dbReference>
<evidence type="ECO:0000256" key="2">
    <source>
        <dbReference type="SAM" id="SignalP"/>
    </source>
</evidence>
<reference evidence="4 5" key="2">
    <citation type="journal article" date="2018" name="Int. J. Syst. Evol. Microbiol.">
        <title>Marinobacterium aestuarii sp. nov., a benzene-degrading marine bacterium isolated from estuary sediment.</title>
        <authorList>
            <person name="Bae S.S."/>
            <person name="Jung J."/>
            <person name="Chung D."/>
            <person name="Baek K."/>
        </authorList>
    </citation>
    <scope>NUCLEOTIDE SEQUENCE [LARGE SCALE GENOMIC DNA]</scope>
    <source>
        <strain evidence="4 5">ST58-10</strain>
    </source>
</reference>
<dbReference type="PANTHER" id="PTHR43208">
    <property type="entry name" value="ABC TRANSPORTER SUBSTRATE-BINDING PROTEIN"/>
    <property type="match status" value="1"/>
</dbReference>
<dbReference type="RefSeq" id="WP_067377108.1">
    <property type="nucleotide sequence ID" value="NZ_CP015839.1"/>
</dbReference>
<gene>
    <name evidence="4" type="ORF">A8C75_01500</name>
</gene>
<dbReference type="OrthoDB" id="9769871at2"/>
<dbReference type="KEGG" id="mars:A8C75_01500"/>
<evidence type="ECO:0000259" key="3">
    <source>
        <dbReference type="Pfam" id="PF02608"/>
    </source>
</evidence>
<dbReference type="EMBL" id="CP015839">
    <property type="protein sequence ID" value="ANG61265.1"/>
    <property type="molecule type" value="Genomic_DNA"/>
</dbReference>
<organism evidence="4 5">
    <name type="scientific">Marinobacterium aestuarii</name>
    <dbReference type="NCBI Taxonomy" id="1821621"/>
    <lineage>
        <taxon>Bacteria</taxon>
        <taxon>Pseudomonadati</taxon>
        <taxon>Pseudomonadota</taxon>
        <taxon>Gammaproteobacteria</taxon>
        <taxon>Oceanospirillales</taxon>
        <taxon>Oceanospirillaceae</taxon>
        <taxon>Marinobacterium</taxon>
    </lineage>
</organism>
<feature type="chain" id="PRO_5008386435" evidence="2">
    <location>
        <begin position="28"/>
        <end position="361"/>
    </location>
</feature>
<feature type="signal peptide" evidence="2">
    <location>
        <begin position="1"/>
        <end position="27"/>
    </location>
</feature>
<evidence type="ECO:0000256" key="1">
    <source>
        <dbReference type="ARBA" id="ARBA00022729"/>
    </source>
</evidence>
<accession>A0A1A9ETQ2</accession>
<dbReference type="AlphaFoldDB" id="A0A1A9ETQ2"/>
<dbReference type="GO" id="GO:0005886">
    <property type="term" value="C:plasma membrane"/>
    <property type="evidence" value="ECO:0007669"/>
    <property type="project" value="InterPro"/>
</dbReference>
<proteinExistence type="predicted"/>
<dbReference type="Pfam" id="PF02608">
    <property type="entry name" value="Bmp"/>
    <property type="match status" value="1"/>
</dbReference>
<name>A0A1A9ETQ2_9GAMM</name>
<evidence type="ECO:0000313" key="5">
    <source>
        <dbReference type="Proteomes" id="UP000078070"/>
    </source>
</evidence>
<reference evidence="5" key="1">
    <citation type="submission" date="2016-05" db="EMBL/GenBank/DDBJ databases">
        <authorList>
            <person name="Baek K."/>
            <person name="Yang S.-J."/>
        </authorList>
    </citation>
    <scope>NUCLEOTIDE SEQUENCE [LARGE SCALE GENOMIC DNA]</scope>
    <source>
        <strain evidence="5">ST58-10</strain>
    </source>
</reference>
<feature type="domain" description="ABC transporter substrate-binding protein PnrA-like" evidence="3">
    <location>
        <begin position="32"/>
        <end position="314"/>
    </location>
</feature>
<protein>
    <submittedName>
        <fullName evidence="4">BMP family ABC transporter substrate-binding protein</fullName>
    </submittedName>
</protein>
<keyword evidence="5" id="KW-1185">Reference proteome</keyword>
<dbReference type="Gene3D" id="3.40.50.2300">
    <property type="match status" value="2"/>
</dbReference>
<dbReference type="STRING" id="1821621.A8C75_01500"/>
<dbReference type="PANTHER" id="PTHR43208:SF1">
    <property type="entry name" value="ABC TRANSPORTER SUBSTRATE-BINDING PROTEIN"/>
    <property type="match status" value="1"/>
</dbReference>
<dbReference type="Proteomes" id="UP000078070">
    <property type="component" value="Chromosome"/>
</dbReference>
<dbReference type="InterPro" id="IPR003760">
    <property type="entry name" value="PnrA-like"/>
</dbReference>
<evidence type="ECO:0000313" key="4">
    <source>
        <dbReference type="EMBL" id="ANG61265.1"/>
    </source>
</evidence>
<sequence>MAMQLGALVRVASTLLLATAISAAALAQEPLKVGFVYIGPTGDAGYTYAHDKGRKYMEEKLGDQVTSTYVENVAEGADSERVIRQLAKSGNELIFTTSFGYMNPTLKVAKQFPKVAFEHATGYKRAANVGTYMGRIYESRYLTGVIAGKMTKSNVVGYVGSFPIPEVVRGINAFTQGLRSVNPDATVKVVWVSSWYDPAKELEAAESLILQGADVISQHTDSAGPIQAAEAKGVYAFGYNSDMSLYGKNAHLSAAVFNWGPLYEAKARAVIDGSWKAEDVWEGLAAGYVDIAPMNDAVPADVQQLVMDLKQQIVDGKLHPFAGPLTNQAGEIVVAEGEVLADKDMLSMGYYVQGVEGELPK</sequence>
<keyword evidence="1 2" id="KW-0732">Signal</keyword>